<dbReference type="EMBL" id="WKJO01000001">
    <property type="protein sequence ID" value="MRX22783.1"/>
    <property type="molecule type" value="Genomic_DNA"/>
</dbReference>
<dbReference type="PANTHER" id="PTHR24291:SF50">
    <property type="entry name" value="BIFUNCTIONAL ALBAFLAVENONE MONOOXYGENASE_TERPENE SYNTHASE"/>
    <property type="match status" value="1"/>
</dbReference>
<evidence type="ECO:0000256" key="5">
    <source>
        <dbReference type="ARBA" id="ARBA00023004"/>
    </source>
</evidence>
<keyword evidence="3 7" id="KW-0479">Metal-binding</keyword>
<dbReference type="GO" id="GO:0020037">
    <property type="term" value="F:heme binding"/>
    <property type="evidence" value="ECO:0007669"/>
    <property type="project" value="InterPro"/>
</dbReference>
<dbReference type="InterPro" id="IPR050196">
    <property type="entry name" value="Cytochrome_P450_Monoox"/>
</dbReference>
<dbReference type="InterPro" id="IPR001128">
    <property type="entry name" value="Cyt_P450"/>
</dbReference>
<dbReference type="GO" id="GO:0004497">
    <property type="term" value="F:monooxygenase activity"/>
    <property type="evidence" value="ECO:0007669"/>
    <property type="project" value="UniProtKB-KW"/>
</dbReference>
<name>A0A6A8GHW8_9EURY</name>
<dbReference type="InterPro" id="IPR017972">
    <property type="entry name" value="Cyt_P450_CS"/>
</dbReference>
<accession>A0A6A8GHW8</accession>
<sequence length="433" mass="48565">MTRRPPTPDGLPVLGHTIGFAVDPFGYVADLLADHGVDDVVGLDVLGMDDLYVLAHPDHFERALVTERDAFSKGDEFLAAFGDAVTAVEGDEWKRQRSTLDPFFRWGKVETYTPEMSRQIERRLETWPDSGTVPLESEMKNLTLDIIFATILGRELDVDGDERIRAAADGLNGRFSPASWVLPSWVPTPSRRRFDRSNRILREEVRDLVETANEDSLAARLADALGSEYPQTVESMEDQLVGMIFAGHETTALALTFTCYFLATHADVRERAVEEVDRVVGDGPVTAETTERLPLLERVLKESLRLYPPVHTIPRETSEPFSVGDRTIPAGTDVHLSILRLHRDERWYDDPGSFRPERWADEDEERSKYAYLPFGAGPRSCLGRAFALTEAKLALATILRDFDVDWGADGPLEVTPEMTTQPKGSTPLVVRRR</sequence>
<evidence type="ECO:0000256" key="2">
    <source>
        <dbReference type="ARBA" id="ARBA00022617"/>
    </source>
</evidence>
<dbReference type="PANTHER" id="PTHR24291">
    <property type="entry name" value="CYTOCHROME P450 FAMILY 4"/>
    <property type="match status" value="1"/>
</dbReference>
<proteinExistence type="inferred from homology"/>
<dbReference type="PRINTS" id="PR00465">
    <property type="entry name" value="EP450IV"/>
</dbReference>
<dbReference type="PRINTS" id="PR00385">
    <property type="entry name" value="P450"/>
</dbReference>
<dbReference type="PROSITE" id="PS00086">
    <property type="entry name" value="CYTOCHROME_P450"/>
    <property type="match status" value="1"/>
</dbReference>
<dbReference type="AlphaFoldDB" id="A0A6A8GHW8"/>
<keyword evidence="6 7" id="KW-0503">Monooxygenase</keyword>
<evidence type="ECO:0000256" key="6">
    <source>
        <dbReference type="ARBA" id="ARBA00023033"/>
    </source>
</evidence>
<dbReference type="Proteomes" id="UP000439022">
    <property type="component" value="Unassembled WGS sequence"/>
</dbReference>
<comment type="caution">
    <text evidence="8">The sequence shown here is derived from an EMBL/GenBank/DDBJ whole genome shotgun (WGS) entry which is preliminary data.</text>
</comment>
<gene>
    <name evidence="8" type="ORF">GJR96_12580</name>
</gene>
<dbReference type="GO" id="GO:0016705">
    <property type="term" value="F:oxidoreductase activity, acting on paired donors, with incorporation or reduction of molecular oxygen"/>
    <property type="evidence" value="ECO:0007669"/>
    <property type="project" value="InterPro"/>
</dbReference>
<evidence type="ECO:0000256" key="7">
    <source>
        <dbReference type="RuleBase" id="RU000461"/>
    </source>
</evidence>
<evidence type="ECO:0000256" key="1">
    <source>
        <dbReference type="ARBA" id="ARBA00010617"/>
    </source>
</evidence>
<evidence type="ECO:0000256" key="3">
    <source>
        <dbReference type="ARBA" id="ARBA00022723"/>
    </source>
</evidence>
<dbReference type="SUPFAM" id="SSF48264">
    <property type="entry name" value="Cytochrome P450"/>
    <property type="match status" value="1"/>
</dbReference>
<evidence type="ECO:0000313" key="9">
    <source>
        <dbReference type="Proteomes" id="UP000439022"/>
    </source>
</evidence>
<dbReference type="InterPro" id="IPR036396">
    <property type="entry name" value="Cyt_P450_sf"/>
</dbReference>
<keyword evidence="4 7" id="KW-0560">Oxidoreductase</keyword>
<dbReference type="RefSeq" id="WP_151163237.1">
    <property type="nucleotide sequence ID" value="NZ_WKJO01000001.1"/>
</dbReference>
<dbReference type="Gene3D" id="1.10.630.10">
    <property type="entry name" value="Cytochrome P450"/>
    <property type="match status" value="1"/>
</dbReference>
<reference evidence="8 9" key="1">
    <citation type="submission" date="2019-11" db="EMBL/GenBank/DDBJ databases">
        <title>Whole genome sequence of Haloferax sp. MBLA0076.</title>
        <authorList>
            <person name="Seo M.-J."/>
            <person name="Cho E.-S."/>
        </authorList>
    </citation>
    <scope>NUCLEOTIDE SEQUENCE [LARGE SCALE GENOMIC DNA]</scope>
    <source>
        <strain evidence="8 9">MBLA0076</strain>
    </source>
</reference>
<organism evidence="8 9">
    <name type="scientific">Haloferax litoreum</name>
    <dbReference type="NCBI Taxonomy" id="2666140"/>
    <lineage>
        <taxon>Archaea</taxon>
        <taxon>Methanobacteriati</taxon>
        <taxon>Methanobacteriota</taxon>
        <taxon>Stenosarchaea group</taxon>
        <taxon>Halobacteria</taxon>
        <taxon>Halobacteriales</taxon>
        <taxon>Haloferacaceae</taxon>
        <taxon>Haloferax</taxon>
    </lineage>
</organism>
<protein>
    <submittedName>
        <fullName evidence="8">Cytochrome P450</fullName>
    </submittedName>
</protein>
<keyword evidence="9" id="KW-1185">Reference proteome</keyword>
<comment type="similarity">
    <text evidence="1 7">Belongs to the cytochrome P450 family.</text>
</comment>
<dbReference type="InterPro" id="IPR002403">
    <property type="entry name" value="Cyt_P450_E_grp-IV"/>
</dbReference>
<keyword evidence="5 7" id="KW-0408">Iron</keyword>
<keyword evidence="2 7" id="KW-0349">Heme</keyword>
<evidence type="ECO:0000256" key="4">
    <source>
        <dbReference type="ARBA" id="ARBA00023002"/>
    </source>
</evidence>
<dbReference type="Pfam" id="PF00067">
    <property type="entry name" value="p450"/>
    <property type="match status" value="1"/>
</dbReference>
<evidence type="ECO:0000313" key="8">
    <source>
        <dbReference type="EMBL" id="MRX22783.1"/>
    </source>
</evidence>
<dbReference type="GO" id="GO:0005506">
    <property type="term" value="F:iron ion binding"/>
    <property type="evidence" value="ECO:0007669"/>
    <property type="project" value="InterPro"/>
</dbReference>